<comment type="caution">
    <text evidence="5">The sequence shown here is derived from an EMBL/GenBank/DDBJ whole genome shotgun (WGS) entry which is preliminary data.</text>
</comment>
<evidence type="ECO:0000313" key="5">
    <source>
        <dbReference type="EMBL" id="CAB9529422.1"/>
    </source>
</evidence>
<evidence type="ECO:0000256" key="2">
    <source>
        <dbReference type="RuleBase" id="RU003616"/>
    </source>
</evidence>
<evidence type="ECO:0000256" key="1">
    <source>
        <dbReference type="PROSITE-ProRule" id="PRU00285"/>
    </source>
</evidence>
<dbReference type="EMBL" id="CAICTM010002498">
    <property type="protein sequence ID" value="CAB9529422.1"/>
    <property type="molecule type" value="Genomic_DNA"/>
</dbReference>
<feature type="domain" description="SHSP" evidence="4">
    <location>
        <begin position="40"/>
        <end position="143"/>
    </location>
</feature>
<accession>A0A9N8HXL1</accession>
<evidence type="ECO:0000256" key="3">
    <source>
        <dbReference type="SAM" id="MobiDB-lite"/>
    </source>
</evidence>
<evidence type="ECO:0000313" key="6">
    <source>
        <dbReference type="Proteomes" id="UP001153069"/>
    </source>
</evidence>
<dbReference type="InterPro" id="IPR008978">
    <property type="entry name" value="HSP20-like_chaperone"/>
</dbReference>
<organism evidence="5 6">
    <name type="scientific">Seminavis robusta</name>
    <dbReference type="NCBI Taxonomy" id="568900"/>
    <lineage>
        <taxon>Eukaryota</taxon>
        <taxon>Sar</taxon>
        <taxon>Stramenopiles</taxon>
        <taxon>Ochrophyta</taxon>
        <taxon>Bacillariophyta</taxon>
        <taxon>Bacillariophyceae</taxon>
        <taxon>Bacillariophycidae</taxon>
        <taxon>Naviculales</taxon>
        <taxon>Naviculaceae</taxon>
        <taxon>Seminavis</taxon>
    </lineage>
</organism>
<comment type="similarity">
    <text evidence="1 2">Belongs to the small heat shock protein (HSP20) family.</text>
</comment>
<dbReference type="InterPro" id="IPR002068">
    <property type="entry name" value="A-crystallin/Hsp20_dom"/>
</dbReference>
<reference evidence="5" key="1">
    <citation type="submission" date="2020-06" db="EMBL/GenBank/DDBJ databases">
        <authorList>
            <consortium name="Plant Systems Biology data submission"/>
        </authorList>
    </citation>
    <scope>NUCLEOTIDE SEQUENCE</scope>
    <source>
        <strain evidence="5">D6</strain>
    </source>
</reference>
<feature type="compositionally biased region" description="Basic and acidic residues" evidence="3">
    <location>
        <begin position="152"/>
        <end position="161"/>
    </location>
</feature>
<dbReference type="Pfam" id="PF00011">
    <property type="entry name" value="HSP20"/>
    <property type="match status" value="1"/>
</dbReference>
<protein>
    <recommendedName>
        <fullName evidence="4">SHSP domain-containing protein</fullName>
    </recommendedName>
</protein>
<gene>
    <name evidence="5" type="ORF">SEMRO_2500_G329410.1</name>
</gene>
<dbReference type="CDD" id="cd06464">
    <property type="entry name" value="ACD_sHsps-like"/>
    <property type="match status" value="1"/>
</dbReference>
<name>A0A9N8HXL1_9STRA</name>
<dbReference type="PROSITE" id="PS01031">
    <property type="entry name" value="SHSP"/>
    <property type="match status" value="1"/>
</dbReference>
<feature type="region of interest" description="Disordered" evidence="3">
    <location>
        <begin position="151"/>
        <end position="172"/>
    </location>
</feature>
<dbReference type="SUPFAM" id="SSF49764">
    <property type="entry name" value="HSP20-like chaperones"/>
    <property type="match status" value="1"/>
</dbReference>
<feature type="region of interest" description="Disordered" evidence="3">
    <location>
        <begin position="24"/>
        <end position="55"/>
    </location>
</feature>
<sequence>MDEDANLTATLEEGILTVKVPVKKEKDEAKGGNKAATTSHEVMVSKQPPPSLDNDVELNLEVDVPGIRPNDLNVVCDKKNGILHVAGESHQARGPSRKTKTSYRLNARTVDLTKLEAYLTGGVLTIRALRKAHPIKIVVVNGHFPAIASDDALQRKEKGTEIVEQQAPPKDE</sequence>
<dbReference type="Proteomes" id="UP001153069">
    <property type="component" value="Unassembled WGS sequence"/>
</dbReference>
<proteinExistence type="inferred from homology"/>
<dbReference type="Gene3D" id="2.60.40.790">
    <property type="match status" value="1"/>
</dbReference>
<dbReference type="AlphaFoldDB" id="A0A9N8HXL1"/>
<evidence type="ECO:0000259" key="4">
    <source>
        <dbReference type="PROSITE" id="PS01031"/>
    </source>
</evidence>
<keyword evidence="6" id="KW-1185">Reference proteome</keyword>